<evidence type="ECO:0000256" key="5">
    <source>
        <dbReference type="ARBA" id="ARBA00023136"/>
    </source>
</evidence>
<feature type="transmembrane region" description="Helical" evidence="7">
    <location>
        <begin position="43"/>
        <end position="65"/>
    </location>
</feature>
<dbReference type="Proteomes" id="UP000612352">
    <property type="component" value="Unassembled WGS sequence"/>
</dbReference>
<proteinExistence type="predicted"/>
<keyword evidence="4 7" id="KW-1133">Transmembrane helix</keyword>
<comment type="subcellular location">
    <subcellularLocation>
        <location evidence="1">Cell membrane</location>
        <topology evidence="1">Multi-pass membrane protein</topology>
    </subcellularLocation>
</comment>
<dbReference type="PANTHER" id="PTHR30213:SF0">
    <property type="entry name" value="UPF0761 MEMBRANE PROTEIN YIHY"/>
    <property type="match status" value="1"/>
</dbReference>
<evidence type="ECO:0000256" key="3">
    <source>
        <dbReference type="ARBA" id="ARBA00022692"/>
    </source>
</evidence>
<comment type="caution">
    <text evidence="8">The sequence shown here is derived from an EMBL/GenBank/DDBJ whole genome shotgun (WGS) entry which is preliminary data.</text>
</comment>
<feature type="transmembrane region" description="Helical" evidence="7">
    <location>
        <begin position="222"/>
        <end position="241"/>
    </location>
</feature>
<sequence>MRRGARREVTIDRPRLSIWHVLDRVRIRLIDIQVWDVAGTMTFYMLLSVLPAAIAMISMVSMLGIQERTVDTLGDLVTEVFPSVDPNPYERALLALSTTRGGVLGLILGTLGALLSASNGMAAFHRALHHVYDTREGRPFLWFRTIVFGETVLAVVMVLMIAGVVTVGGEATQRVGEFVGIPRIAFDVWNVVKWPILLAILIVAISLAYYLFPNVKLPRYRVMTVGSTLAVLLLFGAAQLLGRLTGELTRISDLLPALNGAIGILLLLWLANIVIVAGAALDAELLRARQIASGLPAWHHLALETHASHSLEFLAGVADRNEEVGRQVSESANSGEPLHAPRSLAIVDARSPFAINPPRRSAVHTGPEQPVPVIARPAALAPTPAEHTPTRPSAPSASDGASTTASTTAPAPASASEPASPADPPGDRP</sequence>
<evidence type="ECO:0000256" key="1">
    <source>
        <dbReference type="ARBA" id="ARBA00004651"/>
    </source>
</evidence>
<evidence type="ECO:0000256" key="4">
    <source>
        <dbReference type="ARBA" id="ARBA00022989"/>
    </source>
</evidence>
<evidence type="ECO:0000256" key="6">
    <source>
        <dbReference type="SAM" id="MobiDB-lite"/>
    </source>
</evidence>
<accession>A0ABS1BDR6</accession>
<dbReference type="Pfam" id="PF03631">
    <property type="entry name" value="Virul_fac_BrkB"/>
    <property type="match status" value="1"/>
</dbReference>
<organism evidence="8 9">
    <name type="scientific">Brachybacterium halotolerans</name>
    <dbReference type="NCBI Taxonomy" id="2795215"/>
    <lineage>
        <taxon>Bacteria</taxon>
        <taxon>Bacillati</taxon>
        <taxon>Actinomycetota</taxon>
        <taxon>Actinomycetes</taxon>
        <taxon>Micrococcales</taxon>
        <taxon>Dermabacteraceae</taxon>
        <taxon>Brachybacterium</taxon>
    </lineage>
</organism>
<evidence type="ECO:0000256" key="7">
    <source>
        <dbReference type="SAM" id="Phobius"/>
    </source>
</evidence>
<keyword evidence="9" id="KW-1185">Reference proteome</keyword>
<dbReference type="EMBL" id="JAEDAJ010000008">
    <property type="protein sequence ID" value="MBK0332292.1"/>
    <property type="molecule type" value="Genomic_DNA"/>
</dbReference>
<feature type="transmembrane region" description="Helical" evidence="7">
    <location>
        <begin position="145"/>
        <end position="168"/>
    </location>
</feature>
<name>A0ABS1BDR6_9MICO</name>
<gene>
    <name evidence="8" type="ORF">I8D64_12900</name>
</gene>
<dbReference type="InterPro" id="IPR017039">
    <property type="entry name" value="Virul_fac_BrkB"/>
</dbReference>
<keyword evidence="2" id="KW-1003">Cell membrane</keyword>
<feature type="transmembrane region" description="Helical" evidence="7">
    <location>
        <begin position="188"/>
        <end position="210"/>
    </location>
</feature>
<keyword evidence="5 7" id="KW-0472">Membrane</keyword>
<feature type="region of interest" description="Disordered" evidence="6">
    <location>
        <begin position="376"/>
        <end position="429"/>
    </location>
</feature>
<dbReference type="PANTHER" id="PTHR30213">
    <property type="entry name" value="INNER MEMBRANE PROTEIN YHJD"/>
    <property type="match status" value="1"/>
</dbReference>
<evidence type="ECO:0000256" key="2">
    <source>
        <dbReference type="ARBA" id="ARBA00022475"/>
    </source>
</evidence>
<keyword evidence="3 7" id="KW-0812">Transmembrane</keyword>
<feature type="transmembrane region" description="Helical" evidence="7">
    <location>
        <begin position="261"/>
        <end position="281"/>
    </location>
</feature>
<protein>
    <submittedName>
        <fullName evidence="8">YihY/virulence factor BrkB family protein</fullName>
    </submittedName>
</protein>
<feature type="transmembrane region" description="Helical" evidence="7">
    <location>
        <begin position="103"/>
        <end position="124"/>
    </location>
</feature>
<feature type="compositionally biased region" description="Low complexity" evidence="6">
    <location>
        <begin position="393"/>
        <end position="420"/>
    </location>
</feature>
<evidence type="ECO:0000313" key="8">
    <source>
        <dbReference type="EMBL" id="MBK0332292.1"/>
    </source>
</evidence>
<reference evidence="8 9" key="1">
    <citation type="submission" date="2020-12" db="EMBL/GenBank/DDBJ databases">
        <title>Brachybacterium sp. MASK1Z-5, whole genome shotgun sequence.</title>
        <authorList>
            <person name="Tuo L."/>
        </authorList>
    </citation>
    <scope>NUCLEOTIDE SEQUENCE [LARGE SCALE GENOMIC DNA]</scope>
    <source>
        <strain evidence="8 9">MASK1Z-5</strain>
    </source>
</reference>
<evidence type="ECO:0000313" key="9">
    <source>
        <dbReference type="Proteomes" id="UP000612352"/>
    </source>
</evidence>